<organism evidence="1 2">
    <name type="scientific">Methylacidiphilum infernorum (isolate V4)</name>
    <name type="common">Methylokorus infernorum (strain V4)</name>
    <dbReference type="NCBI Taxonomy" id="481448"/>
    <lineage>
        <taxon>Bacteria</taxon>
        <taxon>Pseudomonadati</taxon>
        <taxon>Verrucomicrobiota</taxon>
        <taxon>Methylacidiphilae</taxon>
        <taxon>Methylacidiphilales</taxon>
        <taxon>Methylacidiphilaceae</taxon>
        <taxon>Methylacidiphilum (ex Ratnadevi et al. 2023)</taxon>
    </lineage>
</organism>
<evidence type="ECO:0000313" key="1">
    <source>
        <dbReference type="EMBL" id="ACD84337.1"/>
    </source>
</evidence>
<accession>B3E0A8</accession>
<dbReference type="HOGENOM" id="CLU_3201911_0_0_0"/>
<reference evidence="1 2" key="1">
    <citation type="journal article" date="2008" name="Biol. Direct">
        <title>Complete genome sequence of the extremely acidophilic methanotroph isolate V4, Methylacidiphilum infernorum, a representative of the bacterial phylum Verrucomicrobia.</title>
        <authorList>
            <person name="Hou S."/>
            <person name="Makarova K.S."/>
            <person name="Saw J.H."/>
            <person name="Senin P."/>
            <person name="Ly B.V."/>
            <person name="Zhou Z."/>
            <person name="Ren Y."/>
            <person name="Wang J."/>
            <person name="Galperin M.Y."/>
            <person name="Omelchenko M.V."/>
            <person name="Wolf Y.I."/>
            <person name="Yutin N."/>
            <person name="Koonin E.V."/>
            <person name="Stott M.B."/>
            <person name="Mountain B.W."/>
            <person name="Crowe M.A."/>
            <person name="Smirnova A.V."/>
            <person name="Dunfield P.F."/>
            <person name="Feng L."/>
            <person name="Wang L."/>
            <person name="Alam M."/>
        </authorList>
    </citation>
    <scope>NUCLEOTIDE SEQUENCE [LARGE SCALE GENOMIC DNA]</scope>
    <source>
        <strain evidence="2">Isolate V4</strain>
    </source>
</reference>
<dbReference type="KEGG" id="min:Minf_2283"/>
<dbReference type="EMBL" id="CP000975">
    <property type="protein sequence ID" value="ACD84337.1"/>
    <property type="molecule type" value="Genomic_DNA"/>
</dbReference>
<dbReference type="Proteomes" id="UP000009149">
    <property type="component" value="Chromosome"/>
</dbReference>
<evidence type="ECO:0000313" key="2">
    <source>
        <dbReference type="Proteomes" id="UP000009149"/>
    </source>
</evidence>
<name>B3E0A8_METI4</name>
<gene>
    <name evidence="1" type="ordered locus">Minf_2283</name>
</gene>
<dbReference type="STRING" id="481448.Minf_2283"/>
<protein>
    <submittedName>
        <fullName evidence="1">Uncharacterized protein</fullName>
    </submittedName>
</protein>
<proteinExistence type="predicted"/>
<sequence length="45" mass="5229">MTQAQQLIPADQVTEAKMIFFHFSIFDENSFLWKKKEKGTAPLRG</sequence>
<dbReference type="AlphaFoldDB" id="B3E0A8"/>